<evidence type="ECO:0000256" key="7">
    <source>
        <dbReference type="RuleBase" id="RU003792"/>
    </source>
</evidence>
<feature type="domain" description="Pseudouridine synthase I TruA alpha/beta" evidence="8">
    <location>
        <begin position="149"/>
        <end position="252"/>
    </location>
</feature>
<comment type="caution">
    <text evidence="9">The sequence shown here is derived from an EMBL/GenBank/DDBJ whole genome shotgun (WGS) entry which is preliminary data.</text>
</comment>
<comment type="subunit">
    <text evidence="4">Homodimer.</text>
</comment>
<dbReference type="STRING" id="1184151.AW736_06870"/>
<name>A0A178ILU5_9BACT</name>
<evidence type="ECO:0000256" key="1">
    <source>
        <dbReference type="ARBA" id="ARBA00009375"/>
    </source>
</evidence>
<dbReference type="AlphaFoldDB" id="A0A178ILU5"/>
<comment type="function">
    <text evidence="4">Formation of pseudouridine at positions 38, 39 and 40 in the anticodon stem and loop of transfer RNAs.</text>
</comment>
<dbReference type="InterPro" id="IPR020095">
    <property type="entry name" value="PsdUridine_synth_TruA_C"/>
</dbReference>
<dbReference type="InterPro" id="IPR001406">
    <property type="entry name" value="PsdUridine_synth_TruA"/>
</dbReference>
<keyword evidence="3 4" id="KW-0413">Isomerase</keyword>
<gene>
    <name evidence="4" type="primary">truA</name>
    <name evidence="9" type="ORF">AW736_06870</name>
</gene>
<evidence type="ECO:0000313" key="10">
    <source>
        <dbReference type="Proteomes" id="UP000078486"/>
    </source>
</evidence>
<dbReference type="Pfam" id="PF01416">
    <property type="entry name" value="PseudoU_synth_1"/>
    <property type="match status" value="2"/>
</dbReference>
<evidence type="ECO:0000256" key="3">
    <source>
        <dbReference type="ARBA" id="ARBA00023235"/>
    </source>
</evidence>
<dbReference type="GO" id="GO:0003723">
    <property type="term" value="F:RNA binding"/>
    <property type="evidence" value="ECO:0007669"/>
    <property type="project" value="InterPro"/>
</dbReference>
<evidence type="ECO:0000313" key="9">
    <source>
        <dbReference type="EMBL" id="OAM90641.1"/>
    </source>
</evidence>
<dbReference type="HAMAP" id="MF_00171">
    <property type="entry name" value="TruA"/>
    <property type="match status" value="1"/>
</dbReference>
<dbReference type="EC" id="5.4.99.12" evidence="4"/>
<protein>
    <recommendedName>
        <fullName evidence="4">tRNA pseudouridine synthase A</fullName>
        <ecNumber evidence="4">5.4.99.12</ecNumber>
    </recommendedName>
    <alternativeName>
        <fullName evidence="4">tRNA pseudouridine(38-40) synthase</fullName>
    </alternativeName>
    <alternativeName>
        <fullName evidence="4">tRNA pseudouridylate synthase I</fullName>
    </alternativeName>
    <alternativeName>
        <fullName evidence="4">tRNA-uridine isomerase I</fullName>
    </alternativeName>
</protein>
<dbReference type="OrthoDB" id="9811823at2"/>
<dbReference type="Gene3D" id="3.30.70.580">
    <property type="entry name" value="Pseudouridine synthase I, catalytic domain, N-terminal subdomain"/>
    <property type="match status" value="1"/>
</dbReference>
<accession>A0A178ILU5</accession>
<evidence type="ECO:0000256" key="2">
    <source>
        <dbReference type="ARBA" id="ARBA00022694"/>
    </source>
</evidence>
<dbReference type="SUPFAM" id="SSF55120">
    <property type="entry name" value="Pseudouridine synthase"/>
    <property type="match status" value="1"/>
</dbReference>
<dbReference type="EMBL" id="LRRQ01000053">
    <property type="protein sequence ID" value="OAM90641.1"/>
    <property type="molecule type" value="Genomic_DNA"/>
</dbReference>
<dbReference type="Proteomes" id="UP000078486">
    <property type="component" value="Unassembled WGS sequence"/>
</dbReference>
<feature type="domain" description="Pseudouridine synthase I TruA alpha/beta" evidence="8">
    <location>
        <begin position="16"/>
        <end position="110"/>
    </location>
</feature>
<keyword evidence="2 4" id="KW-0819">tRNA processing</keyword>
<evidence type="ECO:0000256" key="6">
    <source>
        <dbReference type="PIRSR" id="PIRSR001430-2"/>
    </source>
</evidence>
<dbReference type="InterPro" id="IPR020103">
    <property type="entry name" value="PsdUridine_synth_cat_dom_sf"/>
</dbReference>
<dbReference type="InterPro" id="IPR020097">
    <property type="entry name" value="PsdUridine_synth_TruA_a/b_dom"/>
</dbReference>
<dbReference type="Gene3D" id="3.30.70.660">
    <property type="entry name" value="Pseudouridine synthase I, catalytic domain, C-terminal subdomain"/>
    <property type="match status" value="1"/>
</dbReference>
<dbReference type="PANTHER" id="PTHR11142:SF0">
    <property type="entry name" value="TRNA PSEUDOURIDINE SYNTHASE-LIKE 1"/>
    <property type="match status" value="1"/>
</dbReference>
<dbReference type="GO" id="GO:0160147">
    <property type="term" value="F:tRNA pseudouridine(38-40) synthase activity"/>
    <property type="evidence" value="ECO:0007669"/>
    <property type="project" value="UniProtKB-EC"/>
</dbReference>
<organism evidence="9 10">
    <name type="scientific">Termitidicoccus mucosus</name>
    <dbReference type="NCBI Taxonomy" id="1184151"/>
    <lineage>
        <taxon>Bacteria</taxon>
        <taxon>Pseudomonadati</taxon>
        <taxon>Verrucomicrobiota</taxon>
        <taxon>Opitutia</taxon>
        <taxon>Opitutales</taxon>
        <taxon>Opitutaceae</taxon>
        <taxon>Termitidicoccus</taxon>
    </lineage>
</organism>
<dbReference type="GO" id="GO:0031119">
    <property type="term" value="P:tRNA pseudouridine synthesis"/>
    <property type="evidence" value="ECO:0007669"/>
    <property type="project" value="UniProtKB-UniRule"/>
</dbReference>
<sequence>MSAGTEKTTRWKCVCAYDGAPFAGWQSQRGGDAIQDIIEARVETIFGRLIRIHASGRTDAGVHARGQVFHFDAPWRHGAEKLRAALGAGLPRAIQIKSVREAPETFHSRFSATGKIYAYHIHLGDPDPFTRPHVWACGRPLDFAAMQAAAAVLRGRHDFRAFSALNGPPRENTVRELRRLDVTRRGARIRVNAEADGFLYKMVRSLVGALAAAGEGKMTPGQIRELLATGKRTPLLPTAPPQGLFLERVLYP</sequence>
<comment type="caution">
    <text evidence="4">Lacks conserved residue(s) required for the propagation of feature annotation.</text>
</comment>
<dbReference type="PIRSF" id="PIRSF001430">
    <property type="entry name" value="tRNA_psdUrid_synth"/>
    <property type="match status" value="1"/>
</dbReference>
<proteinExistence type="inferred from homology"/>
<evidence type="ECO:0000259" key="8">
    <source>
        <dbReference type="Pfam" id="PF01416"/>
    </source>
</evidence>
<comment type="similarity">
    <text evidence="1 4 7">Belongs to the tRNA pseudouridine synthase TruA family.</text>
</comment>
<dbReference type="FunFam" id="3.30.70.580:FF:000001">
    <property type="entry name" value="tRNA pseudouridine synthase A"/>
    <property type="match status" value="1"/>
</dbReference>
<keyword evidence="10" id="KW-1185">Reference proteome</keyword>
<evidence type="ECO:0000256" key="4">
    <source>
        <dbReference type="HAMAP-Rule" id="MF_00171"/>
    </source>
</evidence>
<feature type="active site" description="Nucleophile" evidence="4 5">
    <location>
        <position position="59"/>
    </location>
</feature>
<dbReference type="NCBIfam" id="TIGR00071">
    <property type="entry name" value="hisT_truA"/>
    <property type="match status" value="1"/>
</dbReference>
<dbReference type="RefSeq" id="WP_068769444.1">
    <property type="nucleotide sequence ID" value="NZ_CP109796.1"/>
</dbReference>
<evidence type="ECO:0000256" key="5">
    <source>
        <dbReference type="PIRSR" id="PIRSR001430-1"/>
    </source>
</evidence>
<dbReference type="PANTHER" id="PTHR11142">
    <property type="entry name" value="PSEUDOURIDYLATE SYNTHASE"/>
    <property type="match status" value="1"/>
</dbReference>
<feature type="binding site" evidence="4 6">
    <location>
        <position position="117"/>
    </location>
    <ligand>
        <name>substrate</name>
    </ligand>
</feature>
<dbReference type="InterPro" id="IPR020094">
    <property type="entry name" value="TruA/RsuA/RluB/E/F_N"/>
</dbReference>
<comment type="catalytic activity">
    <reaction evidence="4 7">
        <text>uridine(38/39/40) in tRNA = pseudouridine(38/39/40) in tRNA</text>
        <dbReference type="Rhea" id="RHEA:22376"/>
        <dbReference type="Rhea" id="RHEA-COMP:10085"/>
        <dbReference type="Rhea" id="RHEA-COMP:10087"/>
        <dbReference type="ChEBI" id="CHEBI:65314"/>
        <dbReference type="ChEBI" id="CHEBI:65315"/>
        <dbReference type="EC" id="5.4.99.12"/>
    </reaction>
</comment>
<reference evidence="9 10" key="1">
    <citation type="submission" date="2016-01" db="EMBL/GenBank/DDBJ databases">
        <title>High potential of lignocellulose degradation of a new Verrucomicrobia species.</title>
        <authorList>
            <person name="Wang Y."/>
            <person name="Shi Y."/>
            <person name="Qiu Z."/>
            <person name="Liu S."/>
            <person name="Yang H."/>
        </authorList>
    </citation>
    <scope>NUCLEOTIDE SEQUENCE [LARGE SCALE GENOMIC DNA]</scope>
    <source>
        <strain evidence="9 10">TSB47</strain>
    </source>
</reference>
<dbReference type="CDD" id="cd02570">
    <property type="entry name" value="PseudoU_synth_EcTruA"/>
    <property type="match status" value="1"/>
</dbReference>